<reference evidence="3" key="1">
    <citation type="submission" date="2015-09" db="EMBL/GenBank/DDBJ databases">
        <authorList>
            <consortium name="Pathogen Informatics"/>
        </authorList>
    </citation>
    <scope>NUCLEOTIDE SEQUENCE [LARGE SCALE GENOMIC DNA]</scope>
    <source>
        <strain evidence="3">Lake Konstanz</strain>
    </source>
</reference>
<sequence length="181" mass="18881">STALHHTCSSDPTGQMMRVLASSENLTVYDTTATVVLGAPACLQQQGQSIWPSLGAALSSLSAADSIALSNFTTTAVATEAFLCVAQHNVCMFPLLFDSGVGASPMWLVSYHHQQQSGSNAPDVPFSSSSSIVWPIIVAWAAALICCSVVLLATRRLYVLPTLALRSVLVAAFQATPAASP</sequence>
<keyword evidence="1" id="KW-1133">Transmembrane helix</keyword>
<name>A0A0S4JK23_BODSA</name>
<evidence type="ECO:0000313" key="2">
    <source>
        <dbReference type="EMBL" id="CUG90447.1"/>
    </source>
</evidence>
<gene>
    <name evidence="2" type="ORF">BSAL_26820</name>
</gene>
<protein>
    <submittedName>
        <fullName evidence="2">Transmembrane protein, putative</fullName>
    </submittedName>
</protein>
<dbReference type="VEuPathDB" id="TriTrypDB:BSAL_26820"/>
<feature type="transmembrane region" description="Helical" evidence="1">
    <location>
        <begin position="132"/>
        <end position="153"/>
    </location>
</feature>
<accession>A0A0S4JK23</accession>
<evidence type="ECO:0000313" key="3">
    <source>
        <dbReference type="Proteomes" id="UP000051952"/>
    </source>
</evidence>
<dbReference type="AlphaFoldDB" id="A0A0S4JK23"/>
<dbReference type="EMBL" id="CYKH01001830">
    <property type="protein sequence ID" value="CUG90447.1"/>
    <property type="molecule type" value="Genomic_DNA"/>
</dbReference>
<keyword evidence="1" id="KW-0472">Membrane</keyword>
<feature type="non-terminal residue" evidence="2">
    <location>
        <position position="181"/>
    </location>
</feature>
<feature type="non-terminal residue" evidence="2">
    <location>
        <position position="1"/>
    </location>
</feature>
<proteinExistence type="predicted"/>
<evidence type="ECO:0000256" key="1">
    <source>
        <dbReference type="SAM" id="Phobius"/>
    </source>
</evidence>
<organism evidence="2 3">
    <name type="scientific">Bodo saltans</name>
    <name type="common">Flagellated protozoan</name>
    <dbReference type="NCBI Taxonomy" id="75058"/>
    <lineage>
        <taxon>Eukaryota</taxon>
        <taxon>Discoba</taxon>
        <taxon>Euglenozoa</taxon>
        <taxon>Kinetoplastea</taxon>
        <taxon>Metakinetoplastina</taxon>
        <taxon>Eubodonida</taxon>
        <taxon>Bodonidae</taxon>
        <taxon>Bodo</taxon>
    </lineage>
</organism>
<keyword evidence="1 2" id="KW-0812">Transmembrane</keyword>
<dbReference type="Proteomes" id="UP000051952">
    <property type="component" value="Unassembled WGS sequence"/>
</dbReference>
<keyword evidence="3" id="KW-1185">Reference proteome</keyword>